<proteinExistence type="predicted"/>
<evidence type="ECO:0000313" key="1">
    <source>
        <dbReference type="EMBL" id="OGZ02652.1"/>
    </source>
</evidence>
<dbReference type="Proteomes" id="UP000178348">
    <property type="component" value="Unassembled WGS sequence"/>
</dbReference>
<evidence type="ECO:0000313" key="2">
    <source>
        <dbReference type="Proteomes" id="UP000178348"/>
    </source>
</evidence>
<accession>A0A1G2CN70</accession>
<evidence type="ECO:0008006" key="3">
    <source>
        <dbReference type="Google" id="ProtNLM"/>
    </source>
</evidence>
<sequence length="80" mass="9172">MKREVRKFEITNYEEVDERDWDAIQKLEEGVAAIGALPARIDTPSRAFWVTVEDGKPTDDKIIEVAESLGYHARVIPEEK</sequence>
<dbReference type="AlphaFoldDB" id="A0A1G2CN70"/>
<dbReference type="EMBL" id="MHLB01000005">
    <property type="protein sequence ID" value="OGZ02652.1"/>
    <property type="molecule type" value="Genomic_DNA"/>
</dbReference>
<reference evidence="1 2" key="1">
    <citation type="journal article" date="2016" name="Nat. Commun.">
        <title>Thousands of microbial genomes shed light on interconnected biogeochemical processes in an aquifer system.</title>
        <authorList>
            <person name="Anantharaman K."/>
            <person name="Brown C.T."/>
            <person name="Hug L.A."/>
            <person name="Sharon I."/>
            <person name="Castelle C.J."/>
            <person name="Probst A.J."/>
            <person name="Thomas B.C."/>
            <person name="Singh A."/>
            <person name="Wilkins M.J."/>
            <person name="Karaoz U."/>
            <person name="Brodie E.L."/>
            <person name="Williams K.H."/>
            <person name="Hubbard S.S."/>
            <person name="Banfield J.F."/>
        </authorList>
    </citation>
    <scope>NUCLEOTIDE SEQUENCE [LARGE SCALE GENOMIC DNA]</scope>
</reference>
<organism evidence="1 2">
    <name type="scientific">Candidatus Liptonbacteria bacterium RIFCSPLOWO2_01_FULL_53_13</name>
    <dbReference type="NCBI Taxonomy" id="1798651"/>
    <lineage>
        <taxon>Bacteria</taxon>
        <taxon>Candidatus Liptoniibacteriota</taxon>
    </lineage>
</organism>
<name>A0A1G2CN70_9BACT</name>
<protein>
    <recommendedName>
        <fullName evidence="3">HMA domain-containing protein</fullName>
    </recommendedName>
</protein>
<gene>
    <name evidence="1" type="ORF">A2946_00210</name>
</gene>
<comment type="caution">
    <text evidence="1">The sequence shown here is derived from an EMBL/GenBank/DDBJ whole genome shotgun (WGS) entry which is preliminary data.</text>
</comment>